<dbReference type="PANTHER" id="PTHR31225:SF94">
    <property type="entry name" value="ALPHA-FARNESENE SYNTHASE"/>
    <property type="match status" value="1"/>
</dbReference>
<dbReference type="EMBL" id="JANJYI010000009">
    <property type="protein sequence ID" value="KAK2635505.1"/>
    <property type="molecule type" value="Genomic_DNA"/>
</dbReference>
<dbReference type="SUPFAM" id="SSF48239">
    <property type="entry name" value="Terpenoid cyclases/Protein prenyltransferases"/>
    <property type="match status" value="1"/>
</dbReference>
<evidence type="ECO:0000259" key="1">
    <source>
        <dbReference type="Pfam" id="PF01397"/>
    </source>
</evidence>
<name>A0AAD9WMJ1_9ROSI</name>
<dbReference type="InterPro" id="IPR001906">
    <property type="entry name" value="Terpene_synth_N"/>
</dbReference>
<dbReference type="AlphaFoldDB" id="A0AAD9WMJ1"/>
<accession>A0AAD9WMJ1</accession>
<dbReference type="InterPro" id="IPR050148">
    <property type="entry name" value="Terpene_synthase-like"/>
</dbReference>
<reference evidence="2" key="1">
    <citation type="journal article" date="2023" name="Plant J.">
        <title>Genome sequences and population genomics provide insights into the demographic history, inbreeding, and mutation load of two 'living fossil' tree species of Dipteronia.</title>
        <authorList>
            <person name="Feng Y."/>
            <person name="Comes H.P."/>
            <person name="Chen J."/>
            <person name="Zhu S."/>
            <person name="Lu R."/>
            <person name="Zhang X."/>
            <person name="Li P."/>
            <person name="Qiu J."/>
            <person name="Olsen K.M."/>
            <person name="Qiu Y."/>
        </authorList>
    </citation>
    <scope>NUCLEOTIDE SEQUENCE</scope>
    <source>
        <strain evidence="2">KIB01</strain>
    </source>
</reference>
<dbReference type="GO" id="GO:0010333">
    <property type="term" value="F:terpene synthase activity"/>
    <property type="evidence" value="ECO:0007669"/>
    <property type="project" value="InterPro"/>
</dbReference>
<dbReference type="Pfam" id="PF01397">
    <property type="entry name" value="Terpene_synth"/>
    <property type="match status" value="1"/>
</dbReference>
<dbReference type="PANTHER" id="PTHR31225">
    <property type="entry name" value="OS04G0344100 PROTEIN-RELATED"/>
    <property type="match status" value="1"/>
</dbReference>
<gene>
    <name evidence="2" type="ORF">Ddye_030297</name>
</gene>
<dbReference type="InterPro" id="IPR008930">
    <property type="entry name" value="Terpenoid_cyclase/PrenylTrfase"/>
</dbReference>
<comment type="caution">
    <text evidence="2">The sequence shown here is derived from an EMBL/GenBank/DDBJ whole genome shotgun (WGS) entry which is preliminary data.</text>
</comment>
<organism evidence="2 3">
    <name type="scientific">Dipteronia dyeriana</name>
    <dbReference type="NCBI Taxonomy" id="168575"/>
    <lineage>
        <taxon>Eukaryota</taxon>
        <taxon>Viridiplantae</taxon>
        <taxon>Streptophyta</taxon>
        <taxon>Embryophyta</taxon>
        <taxon>Tracheophyta</taxon>
        <taxon>Spermatophyta</taxon>
        <taxon>Magnoliopsida</taxon>
        <taxon>eudicotyledons</taxon>
        <taxon>Gunneridae</taxon>
        <taxon>Pentapetalae</taxon>
        <taxon>rosids</taxon>
        <taxon>malvids</taxon>
        <taxon>Sapindales</taxon>
        <taxon>Sapindaceae</taxon>
        <taxon>Hippocastanoideae</taxon>
        <taxon>Acereae</taxon>
        <taxon>Dipteronia</taxon>
    </lineage>
</organism>
<dbReference type="GO" id="GO:0016114">
    <property type="term" value="P:terpenoid biosynthetic process"/>
    <property type="evidence" value="ECO:0007669"/>
    <property type="project" value="InterPro"/>
</dbReference>
<dbReference type="Gene3D" id="1.50.10.130">
    <property type="entry name" value="Terpene synthase, N-terminal domain"/>
    <property type="match status" value="1"/>
</dbReference>
<proteinExistence type="predicted"/>
<feature type="domain" description="Terpene synthase N-terminal" evidence="1">
    <location>
        <begin position="22"/>
        <end position="94"/>
    </location>
</feature>
<dbReference type="InterPro" id="IPR036965">
    <property type="entry name" value="Terpene_synth_N_sf"/>
</dbReference>
<dbReference type="Proteomes" id="UP001280121">
    <property type="component" value="Unassembled WGS sequence"/>
</dbReference>
<protein>
    <recommendedName>
        <fullName evidence="1">Terpene synthase N-terminal domain-containing protein</fullName>
    </recommendedName>
</protein>
<sequence length="131" mass="15346">MCIRAPVEEEQRSEFWCVLWLLQDIFRVFMDGNGSFSKSKCRYIKGLIELFEASHLAFQCENILEEAKGFSKGILREAYSTLDGELAEKVAHILELPPHSKLQWFQVKWHLKMRNVKEVTLHQRSSVTCEK</sequence>
<evidence type="ECO:0000313" key="2">
    <source>
        <dbReference type="EMBL" id="KAK2635505.1"/>
    </source>
</evidence>
<keyword evidence="3" id="KW-1185">Reference proteome</keyword>
<evidence type="ECO:0000313" key="3">
    <source>
        <dbReference type="Proteomes" id="UP001280121"/>
    </source>
</evidence>